<feature type="transmembrane region" description="Helical" evidence="2">
    <location>
        <begin position="309"/>
        <end position="329"/>
    </location>
</feature>
<dbReference type="EMBL" id="LNZH02000049">
    <property type="protein sequence ID" value="OCB91929.1"/>
    <property type="molecule type" value="Genomic_DNA"/>
</dbReference>
<accession>A0A9Q5I5B1</accession>
<sequence>MEQSRVYGPTTSAVETQDDSSKDEVFENMDEDIPMPPTPAPIQRKPTLSSSDASVRSLPQPQPFSSTNSFSLSSESNRSSSHEISVEPLPIPQRLGRNRLNRGYFYVPNGFHQTVPTSLYVSSMDIPGPEVYHQFYLKAQDLLSEIKRLQFAFKTVGGAGPALMATEATWISFRQLVKLFGHNTWSLFPHYESSRIECLKGSVNCSDFKIAFNEAAKALNSMDGALKNFRNAYYEYRTSYRLNSLHNRLKKAAETLYVASTDEELRGQIQMHLTFLIKRIDMLREDLSSYCDKGIPIISSEQEVRSTRYLNLTTISTFLSAVTAIFLPISAEQPDGALNIAVNTLLFASLTFSIASAINSLLTVSWSKSIVHSPYFHLPVLANVCLNTGPMFSLITSAALFVAGLCLFVFSSGQHPVTSLVTVVFAGLYAVCLLALGAWLLTEKWRFHHSAPSEVRNMMDFSLSLAIMDSIVFRRRKLTESATPKYVSELESEIDDSDLPINVSCRPRHIPTAEVHDRLDGYNISDPQYIRNDGFCGGNNLDLTENRPCFPMPCTTADCPRPISPHVYAGPYSFSKDKIMVNGEDAVTSPNPVGFRRNAFLLPPEYPPAGEPGHYPSSHGADYVTENSPIVLPYARTRFMPPEISSPPSDLAHIQDYSFFDPDDHTETVQTLRRSPNIPPSPNTLQGYSSTPFCRTDFDRNIGPHSCFISRSRSASLPKQCLQDIPGREERHLNTRRKEKLNSFEAHTSERTCEEESSTVIRSSHESFGHCRAGLRHRSSIELPWTQSEQASVTGPDELKTPREYSSTSLPQVRRAIPGKIGAFPDEHMRSGPFSSFTTANLDGSQRRRKETAPNYYQDVGAASNPIVKTEGPMTEAEFTKENGLHRTK</sequence>
<evidence type="ECO:0000313" key="4">
    <source>
        <dbReference type="Proteomes" id="UP000757232"/>
    </source>
</evidence>
<dbReference type="AlphaFoldDB" id="A0A9Q5I5B1"/>
<feature type="transmembrane region" description="Helical" evidence="2">
    <location>
        <begin position="336"/>
        <end position="358"/>
    </location>
</feature>
<feature type="compositionally biased region" description="Polar residues" evidence="1">
    <location>
        <begin position="833"/>
        <end position="844"/>
    </location>
</feature>
<gene>
    <name evidence="3" type="ORF">A7U60_g769</name>
</gene>
<feature type="compositionally biased region" description="Polar residues" evidence="1">
    <location>
        <begin position="1"/>
        <end position="15"/>
    </location>
</feature>
<evidence type="ECO:0000256" key="2">
    <source>
        <dbReference type="SAM" id="Phobius"/>
    </source>
</evidence>
<dbReference type="OrthoDB" id="972532at2759"/>
<feature type="region of interest" description="Disordered" evidence="1">
    <location>
        <begin position="786"/>
        <end position="809"/>
    </location>
</feature>
<feature type="compositionally biased region" description="Low complexity" evidence="1">
    <location>
        <begin position="65"/>
        <end position="79"/>
    </location>
</feature>
<feature type="transmembrane region" description="Helical" evidence="2">
    <location>
        <begin position="391"/>
        <end position="410"/>
    </location>
</feature>
<keyword evidence="2" id="KW-1133">Transmembrane helix</keyword>
<evidence type="ECO:0000256" key="1">
    <source>
        <dbReference type="SAM" id="MobiDB-lite"/>
    </source>
</evidence>
<feature type="compositionally biased region" description="Basic and acidic residues" evidence="1">
    <location>
        <begin position="878"/>
        <end position="889"/>
    </location>
</feature>
<reference evidence="3" key="1">
    <citation type="submission" date="2016-06" db="EMBL/GenBank/DDBJ databases">
        <title>Draft Genome sequence of the fungus Inonotus baumii.</title>
        <authorList>
            <person name="Zhu H."/>
            <person name="Lin W."/>
        </authorList>
    </citation>
    <scope>NUCLEOTIDE SEQUENCE</scope>
    <source>
        <strain evidence="3">821</strain>
    </source>
</reference>
<evidence type="ECO:0000313" key="3">
    <source>
        <dbReference type="EMBL" id="OCB91929.1"/>
    </source>
</evidence>
<feature type="region of interest" description="Disordered" evidence="1">
    <location>
        <begin position="1"/>
        <end position="90"/>
    </location>
</feature>
<keyword evidence="2" id="KW-0812">Transmembrane</keyword>
<keyword evidence="4" id="KW-1185">Reference proteome</keyword>
<comment type="caution">
    <text evidence="3">The sequence shown here is derived from an EMBL/GenBank/DDBJ whole genome shotgun (WGS) entry which is preliminary data.</text>
</comment>
<feature type="region of interest" description="Disordered" evidence="1">
    <location>
        <begin position="823"/>
        <end position="889"/>
    </location>
</feature>
<protein>
    <submittedName>
        <fullName evidence="3">Uncharacterized protein</fullName>
    </submittedName>
</protein>
<feature type="transmembrane region" description="Helical" evidence="2">
    <location>
        <begin position="417"/>
        <end position="441"/>
    </location>
</feature>
<name>A0A9Q5I5B1_SANBA</name>
<feature type="compositionally biased region" description="Polar residues" evidence="1">
    <location>
        <begin position="46"/>
        <end position="59"/>
    </location>
</feature>
<organism evidence="3 4">
    <name type="scientific">Sanghuangporus baumii</name>
    <name type="common">Phellinus baumii</name>
    <dbReference type="NCBI Taxonomy" id="108892"/>
    <lineage>
        <taxon>Eukaryota</taxon>
        <taxon>Fungi</taxon>
        <taxon>Dikarya</taxon>
        <taxon>Basidiomycota</taxon>
        <taxon>Agaricomycotina</taxon>
        <taxon>Agaricomycetes</taxon>
        <taxon>Hymenochaetales</taxon>
        <taxon>Hymenochaetaceae</taxon>
        <taxon>Sanghuangporus</taxon>
    </lineage>
</organism>
<proteinExistence type="predicted"/>
<dbReference type="Proteomes" id="UP000757232">
    <property type="component" value="Unassembled WGS sequence"/>
</dbReference>
<keyword evidence="2" id="KW-0472">Membrane</keyword>